<comment type="caution">
    <text evidence="2">The sequence shown here is derived from an EMBL/GenBank/DDBJ whole genome shotgun (WGS) entry which is preliminary data.</text>
</comment>
<proteinExistence type="predicted"/>
<dbReference type="PANTHER" id="PTHR38663:SF1">
    <property type="entry name" value="L-ORNITHINE N(5)-MONOOXYGENASE"/>
    <property type="match status" value="1"/>
</dbReference>
<sequence length="433" mass="47630">MPSTDTVIIGAGPYGLSVSSHLTAAGVPHEILGNPMHAWRHFMPPGMFLRSEAFASNLYAPQRGYTMEAYCRQNHIAYEPVGMRLPLETFVDYGLWFQSHLVKHVRKVDVVGIHRKDGLFRLDLSDGKPLVARRVVIALGLKGFEQMPPVLQGLPRPYVAHSGEFGSLAWAKGKNIVLVGGGQSALGLAALLGEIGARVRILVRDGTVTWNDRPKLSRGIISRLLKPEGGLGPGWRSYIFSEYPFVFHELGSQRRKRIIETSWGPSGAWWLRDRVADDDIILNTEINHAEIKGNQVILGIKSDGKTSSIMAEHVIVATGFRVDMRQHAFLSQEIMDSLSVIGGSPELTRDFETSIRGLYVVGPASARSFGPVMRFVYGAKYTAPRLARHIGKCFLEDARSSRLTQSVVTPPEFVEGSGGSGLPGQPVFRNPQK</sequence>
<dbReference type="EMBL" id="JARJLM010000578">
    <property type="protein sequence ID" value="MDF3838314.1"/>
    <property type="molecule type" value="Genomic_DNA"/>
</dbReference>
<feature type="region of interest" description="Disordered" evidence="1">
    <location>
        <begin position="409"/>
        <end position="433"/>
    </location>
</feature>
<dbReference type="SUPFAM" id="SSF51905">
    <property type="entry name" value="FAD/NAD(P)-binding domain"/>
    <property type="match status" value="1"/>
</dbReference>
<reference evidence="2 3" key="1">
    <citation type="submission" date="2023-03" db="EMBL/GenBank/DDBJ databases">
        <title>Draft assemblies of triclosan tolerant bacteria isolated from returned activated sludge.</title>
        <authorList>
            <person name="Van Hamelsveld S."/>
        </authorList>
    </citation>
    <scope>NUCLEOTIDE SEQUENCE [LARGE SCALE GENOMIC DNA]</scope>
    <source>
        <strain evidence="2 3">GW210010_S58</strain>
    </source>
</reference>
<evidence type="ECO:0000256" key="1">
    <source>
        <dbReference type="SAM" id="MobiDB-lite"/>
    </source>
</evidence>
<name>A0ABT6B0Q4_9BURK</name>
<accession>A0ABT6B0Q4</accession>
<organism evidence="2 3">
    <name type="scientific">Cupriavidus basilensis</name>
    <dbReference type="NCBI Taxonomy" id="68895"/>
    <lineage>
        <taxon>Bacteria</taxon>
        <taxon>Pseudomonadati</taxon>
        <taxon>Pseudomonadota</taxon>
        <taxon>Betaproteobacteria</taxon>
        <taxon>Burkholderiales</taxon>
        <taxon>Burkholderiaceae</taxon>
        <taxon>Cupriavidus</taxon>
    </lineage>
</organism>
<gene>
    <name evidence="2" type="ORF">P3W85_36105</name>
</gene>
<dbReference type="PANTHER" id="PTHR38663">
    <property type="match status" value="1"/>
</dbReference>
<dbReference type="RefSeq" id="WP_276268299.1">
    <property type="nucleotide sequence ID" value="NZ_JARJLM010000578.1"/>
</dbReference>
<dbReference type="PRINTS" id="PR00411">
    <property type="entry name" value="PNDRDTASEI"/>
</dbReference>
<dbReference type="PRINTS" id="PR00368">
    <property type="entry name" value="FADPNR"/>
</dbReference>
<evidence type="ECO:0000313" key="2">
    <source>
        <dbReference type="EMBL" id="MDF3838314.1"/>
    </source>
</evidence>
<dbReference type="InterPro" id="IPR036188">
    <property type="entry name" value="FAD/NAD-bd_sf"/>
</dbReference>
<protein>
    <submittedName>
        <fullName evidence="2">NAD(P)-binding domain-containing protein</fullName>
    </submittedName>
</protein>
<dbReference type="Proteomes" id="UP001216674">
    <property type="component" value="Unassembled WGS sequence"/>
</dbReference>
<keyword evidence="3" id="KW-1185">Reference proteome</keyword>
<dbReference type="Pfam" id="PF13738">
    <property type="entry name" value="Pyr_redox_3"/>
    <property type="match status" value="1"/>
</dbReference>
<dbReference type="Gene3D" id="3.50.50.60">
    <property type="entry name" value="FAD/NAD(P)-binding domain"/>
    <property type="match status" value="1"/>
</dbReference>
<evidence type="ECO:0000313" key="3">
    <source>
        <dbReference type="Proteomes" id="UP001216674"/>
    </source>
</evidence>